<dbReference type="InterPro" id="IPR037069">
    <property type="entry name" value="AcylCoA_DH/ox_N_sf"/>
</dbReference>
<name>A0AAU8JJG7_9CYAN</name>
<dbReference type="AlphaFoldDB" id="A0AAU8JJG7"/>
<organism evidence="1">
    <name type="scientific">Planktothricoides raciborskii GIHE-MW2</name>
    <dbReference type="NCBI Taxonomy" id="2792601"/>
    <lineage>
        <taxon>Bacteria</taxon>
        <taxon>Bacillati</taxon>
        <taxon>Cyanobacteriota</taxon>
        <taxon>Cyanophyceae</taxon>
        <taxon>Oscillatoriophycideae</taxon>
        <taxon>Oscillatoriales</taxon>
        <taxon>Oscillatoriaceae</taxon>
        <taxon>Planktothricoides</taxon>
    </lineage>
</organism>
<dbReference type="InterPro" id="IPR046373">
    <property type="entry name" value="Acyl-CoA_Oxase/DH_mid-dom_sf"/>
</dbReference>
<proteinExistence type="predicted"/>
<reference evidence="1" key="1">
    <citation type="submission" date="2024-07" db="EMBL/GenBank/DDBJ databases">
        <authorList>
            <person name="Kim Y.J."/>
            <person name="Jeong J.Y."/>
        </authorList>
    </citation>
    <scope>NUCLEOTIDE SEQUENCE</scope>
    <source>
        <strain evidence="1">GIHE-MW2</strain>
    </source>
</reference>
<dbReference type="GO" id="GO:0003995">
    <property type="term" value="F:acyl-CoA dehydrogenase activity"/>
    <property type="evidence" value="ECO:0007669"/>
    <property type="project" value="TreeGrafter"/>
</dbReference>
<dbReference type="SUPFAM" id="SSF56645">
    <property type="entry name" value="Acyl-CoA dehydrogenase NM domain-like"/>
    <property type="match status" value="1"/>
</dbReference>
<dbReference type="EC" id="1.-.-.-" evidence="1"/>
<sequence>MSSQPPLLEIAEFYLRSEIAPQAAAIDRDQAVLRWAMQGLGDRSLLALKLTESEEDFRRFQEMVARYSGALAFLQIQHQSASSTIFASENKALKQAYLPDLATGDRLLGVGFSHLRRAGEPRIKAFPVKGGYRISGDLRWATGFDIFPELIVAATLADGRAVFAIIPFTNTTQPNGGEIHFSEPMQLAAMQSTNTVIGEIKNWFVPHDYIVGIQPPGWIHQNDRKKVLMFSFFCLGCARAALDIIEQTAKTKHLPIIQETFEVLDRKLTRCREAILSELATEVIYENGLKLRAEAIALANRCAHAAVTVASGEANYLDHPAQRVYREVLLFTVFGQTTDVMTATLHQLMVDG</sequence>
<dbReference type="InterPro" id="IPR009100">
    <property type="entry name" value="AcylCoA_DH/oxidase_NM_dom_sf"/>
</dbReference>
<dbReference type="Gene3D" id="1.20.140.10">
    <property type="entry name" value="Butyryl-CoA Dehydrogenase, subunit A, domain 3"/>
    <property type="match status" value="1"/>
</dbReference>
<dbReference type="RefSeq" id="WP_054468256.1">
    <property type="nucleotide sequence ID" value="NZ_CP159837.1"/>
</dbReference>
<evidence type="ECO:0000313" key="1">
    <source>
        <dbReference type="EMBL" id="XCM38418.1"/>
    </source>
</evidence>
<keyword evidence="1" id="KW-0560">Oxidoreductase</keyword>
<dbReference type="PANTHER" id="PTHR43884:SF12">
    <property type="entry name" value="ISOVALERYL-COA DEHYDROGENASE, MITOCHONDRIAL-RELATED"/>
    <property type="match status" value="1"/>
</dbReference>
<dbReference type="Gene3D" id="1.10.540.10">
    <property type="entry name" value="Acyl-CoA dehydrogenase/oxidase, N-terminal domain"/>
    <property type="match status" value="1"/>
</dbReference>
<dbReference type="InterPro" id="IPR036250">
    <property type="entry name" value="AcylCo_DH-like_C"/>
</dbReference>
<gene>
    <name evidence="1" type="ORF">ABWT76_001267</name>
</gene>
<accession>A0AAU8JJG7</accession>
<dbReference type="Gene3D" id="2.40.110.10">
    <property type="entry name" value="Butyryl-CoA Dehydrogenase, subunit A, domain 2"/>
    <property type="match status" value="1"/>
</dbReference>
<dbReference type="GO" id="GO:0050660">
    <property type="term" value="F:flavin adenine dinucleotide binding"/>
    <property type="evidence" value="ECO:0007669"/>
    <property type="project" value="InterPro"/>
</dbReference>
<dbReference type="PANTHER" id="PTHR43884">
    <property type="entry name" value="ACYL-COA DEHYDROGENASE"/>
    <property type="match status" value="1"/>
</dbReference>
<dbReference type="SUPFAM" id="SSF47203">
    <property type="entry name" value="Acyl-CoA dehydrogenase C-terminal domain-like"/>
    <property type="match status" value="1"/>
</dbReference>
<protein>
    <submittedName>
        <fullName evidence="1">Acyl-CoA dehydrogenase family protein</fullName>
        <ecNumber evidence="1">1.-.-.-</ecNumber>
    </submittedName>
</protein>
<dbReference type="EMBL" id="CP159837">
    <property type="protein sequence ID" value="XCM38418.1"/>
    <property type="molecule type" value="Genomic_DNA"/>
</dbReference>